<keyword evidence="2" id="KW-0677">Repeat</keyword>
<dbReference type="Pfam" id="PF04049">
    <property type="entry name" value="ANAPC8"/>
    <property type="match status" value="1"/>
</dbReference>
<feature type="repeat" description="TPR" evidence="7">
    <location>
        <begin position="332"/>
        <end position="365"/>
    </location>
</feature>
<dbReference type="InterPro" id="IPR011990">
    <property type="entry name" value="TPR-like_helical_dom_sf"/>
</dbReference>
<dbReference type="Gene3D" id="1.25.40.10">
    <property type="entry name" value="Tetratricopeptide repeat domain"/>
    <property type="match status" value="2"/>
</dbReference>
<dbReference type="SMART" id="SM00028">
    <property type="entry name" value="TPR"/>
    <property type="match status" value="5"/>
</dbReference>
<keyword evidence="6" id="KW-0131">Cell cycle</keyword>
<evidence type="ECO:0000256" key="3">
    <source>
        <dbReference type="ARBA" id="ARBA00022776"/>
    </source>
</evidence>
<keyword evidence="4" id="KW-0833">Ubl conjugation pathway</keyword>
<sequence length="617" mass="71223">MGKIDVRKYDKHTIKYEIKSAISKCSCRGLKESTKWLAELSFTLDIEAVKPSPDYTATYYGTPDFFDHQESSQLKEQDFDRYTLAKSYYDVGEYDRAAYMVGNAESGPSLFLKLYSQYLSAIRKQQLENLGNHGTKERALGRNETLRALSVELSQMVKTDNVDSFLLYLYGILLKKTSQMSTSAQHNEAVVVLCRSVQLFPMNWEAWRELSSLVTDQQSIFAMELPNHWMKEFFLAQTHVDLINADEALGIYDNLKKTGFMKSWHIKTQEAIAHHNRRVFDEAIQLLEEVREQDPYRLDHMDILSNMYYVKGRRSDLAHLAHHCTQIDKYRVETCCVIGNYYSIRSNHEKAVLYFQRALKLNPNYLSAWTLMGHEYTEVKNTSAAIQAYRNAVDLNQRDYRAWYGLGQTYELLKMYSYALYYYKQAHRLRPFDSRMLMAVGETYEILERSEEAKMCYRKALAVGDIEGMANIKLAKLYKQESLNDWAAHYYERFAQQAEERGVVEGTKSHTEAFLFLARHHLQHNSYDSAVYYGHKCCEYPEVREQGNAVLQQISQMRGKCCAADNSLAPILRMQPIPGHVNDSVNTMDTTSPAGNVVPLKLTFSPGQAESDTSNIM</sequence>
<dbReference type="InterPro" id="IPR007192">
    <property type="entry name" value="APC8"/>
</dbReference>
<evidence type="ECO:0000256" key="7">
    <source>
        <dbReference type="PROSITE-ProRule" id="PRU00339"/>
    </source>
</evidence>
<feature type="domain" description="Cdc23" evidence="8">
    <location>
        <begin position="14"/>
        <end position="271"/>
    </location>
</feature>
<dbReference type="Pfam" id="PF13414">
    <property type="entry name" value="TPR_11"/>
    <property type="match status" value="1"/>
</dbReference>
<dbReference type="InterPro" id="IPR019734">
    <property type="entry name" value="TPR_rpt"/>
</dbReference>
<feature type="repeat" description="TPR" evidence="7">
    <location>
        <begin position="400"/>
        <end position="433"/>
    </location>
</feature>
<dbReference type="Proteomes" id="UP001642483">
    <property type="component" value="Unassembled WGS sequence"/>
</dbReference>
<organism evidence="9 10">
    <name type="scientific">Clavelina lepadiformis</name>
    <name type="common">Light-bulb sea squirt</name>
    <name type="synonym">Ascidia lepadiformis</name>
    <dbReference type="NCBI Taxonomy" id="159417"/>
    <lineage>
        <taxon>Eukaryota</taxon>
        <taxon>Metazoa</taxon>
        <taxon>Chordata</taxon>
        <taxon>Tunicata</taxon>
        <taxon>Ascidiacea</taxon>
        <taxon>Aplousobranchia</taxon>
        <taxon>Clavelinidae</taxon>
        <taxon>Clavelina</taxon>
    </lineage>
</organism>
<comment type="caution">
    <text evidence="9">The sequence shown here is derived from an EMBL/GenBank/DDBJ whole genome shotgun (WGS) entry which is preliminary data.</text>
</comment>
<proteinExistence type="predicted"/>
<dbReference type="PROSITE" id="PS50005">
    <property type="entry name" value="TPR"/>
    <property type="match status" value="3"/>
</dbReference>
<keyword evidence="3" id="KW-0498">Mitosis</keyword>
<dbReference type="Pfam" id="PF13181">
    <property type="entry name" value="TPR_8"/>
    <property type="match status" value="1"/>
</dbReference>
<protein>
    <recommendedName>
        <fullName evidence="8">Cdc23 domain-containing protein</fullName>
    </recommendedName>
</protein>
<evidence type="ECO:0000256" key="2">
    <source>
        <dbReference type="ARBA" id="ARBA00022737"/>
    </source>
</evidence>
<gene>
    <name evidence="9" type="ORF">CVLEPA_LOCUS16588</name>
</gene>
<evidence type="ECO:0000256" key="5">
    <source>
        <dbReference type="ARBA" id="ARBA00022803"/>
    </source>
</evidence>
<name>A0ABP0G3S3_CLALP</name>
<dbReference type="PANTHER" id="PTHR12558:SF10">
    <property type="entry name" value="CELL DIVISION CYCLE PROTEIN 23 HOMOLOG"/>
    <property type="match status" value="1"/>
</dbReference>
<evidence type="ECO:0000256" key="6">
    <source>
        <dbReference type="ARBA" id="ARBA00023306"/>
    </source>
</evidence>
<dbReference type="Pfam" id="PF00515">
    <property type="entry name" value="TPR_1"/>
    <property type="match status" value="1"/>
</dbReference>
<evidence type="ECO:0000313" key="10">
    <source>
        <dbReference type="Proteomes" id="UP001642483"/>
    </source>
</evidence>
<evidence type="ECO:0000256" key="1">
    <source>
        <dbReference type="ARBA" id="ARBA00022618"/>
    </source>
</evidence>
<dbReference type="EMBL" id="CAWYQH010000100">
    <property type="protein sequence ID" value="CAK8685456.1"/>
    <property type="molecule type" value="Genomic_DNA"/>
</dbReference>
<evidence type="ECO:0000259" key="8">
    <source>
        <dbReference type="Pfam" id="PF04049"/>
    </source>
</evidence>
<keyword evidence="10" id="KW-1185">Reference proteome</keyword>
<accession>A0ABP0G3S3</accession>
<reference evidence="9 10" key="1">
    <citation type="submission" date="2024-02" db="EMBL/GenBank/DDBJ databases">
        <authorList>
            <person name="Daric V."/>
            <person name="Darras S."/>
        </authorList>
    </citation>
    <scope>NUCLEOTIDE SEQUENCE [LARGE SCALE GENOMIC DNA]</scope>
</reference>
<dbReference type="PANTHER" id="PTHR12558">
    <property type="entry name" value="CELL DIVISION CYCLE 16,23,27"/>
    <property type="match status" value="1"/>
</dbReference>
<keyword evidence="1" id="KW-0132">Cell division</keyword>
<keyword evidence="5 7" id="KW-0802">TPR repeat</keyword>
<feature type="repeat" description="TPR" evidence="7">
    <location>
        <begin position="366"/>
        <end position="399"/>
    </location>
</feature>
<evidence type="ECO:0000313" key="9">
    <source>
        <dbReference type="EMBL" id="CAK8685456.1"/>
    </source>
</evidence>
<dbReference type="SUPFAM" id="SSF48452">
    <property type="entry name" value="TPR-like"/>
    <property type="match status" value="2"/>
</dbReference>
<evidence type="ECO:0000256" key="4">
    <source>
        <dbReference type="ARBA" id="ARBA00022786"/>
    </source>
</evidence>